<dbReference type="InterPro" id="IPR037278">
    <property type="entry name" value="ARFGAP/RecO"/>
</dbReference>
<sequence>MITKQLGFVINRIQYSESSIIVRVFTRDLGLKSFLVQGVRKKKAKTKANLFQPLSLVEITFRYKENANMHRANTCSLSTTYSSIPYDFLKSSQAIFLAELLYKSLHESDPHIDLFDWLRIHLVWFDGSDEGVSNFHLFAGWHITRFLGIMPETGSDHYFDLLNGNFTHENTGQYSVDKEYGDAVKYLLSTSFEDMHELKLNRQTRQILLDQLIMYYQLHLEGVREIKSKTVLQEVMDTL</sequence>
<dbReference type="OrthoDB" id="9789152at2"/>
<dbReference type="GO" id="GO:0006310">
    <property type="term" value="P:DNA recombination"/>
    <property type="evidence" value="ECO:0007669"/>
    <property type="project" value="UniProtKB-UniRule"/>
</dbReference>
<evidence type="ECO:0000313" key="6">
    <source>
        <dbReference type="EMBL" id="KAB1063952.1"/>
    </source>
</evidence>
<feature type="domain" description="DNA replication/recombination mediator RecO N-terminal" evidence="5">
    <location>
        <begin position="1"/>
        <end position="79"/>
    </location>
</feature>
<dbReference type="HAMAP" id="MF_00201">
    <property type="entry name" value="RecO"/>
    <property type="match status" value="1"/>
</dbReference>
<comment type="caution">
    <text evidence="6">The sequence shown here is derived from an EMBL/GenBank/DDBJ whole genome shotgun (WGS) entry which is preliminary data.</text>
</comment>
<dbReference type="EMBL" id="WACR01000006">
    <property type="protein sequence ID" value="KAB1063952.1"/>
    <property type="molecule type" value="Genomic_DNA"/>
</dbReference>
<proteinExistence type="inferred from homology"/>
<evidence type="ECO:0000259" key="5">
    <source>
        <dbReference type="Pfam" id="PF11967"/>
    </source>
</evidence>
<dbReference type="GO" id="GO:0006302">
    <property type="term" value="P:double-strand break repair"/>
    <property type="evidence" value="ECO:0007669"/>
    <property type="project" value="TreeGrafter"/>
</dbReference>
<accession>A0A6N6M6C7</accession>
<dbReference type="SUPFAM" id="SSF57863">
    <property type="entry name" value="ArfGap/RecO-like zinc finger"/>
    <property type="match status" value="1"/>
</dbReference>
<dbReference type="PANTHER" id="PTHR33991">
    <property type="entry name" value="DNA REPAIR PROTEIN RECO"/>
    <property type="match status" value="1"/>
</dbReference>
<organism evidence="6 7">
    <name type="scientific">Salibacter halophilus</name>
    <dbReference type="NCBI Taxonomy" id="1803916"/>
    <lineage>
        <taxon>Bacteria</taxon>
        <taxon>Pseudomonadati</taxon>
        <taxon>Bacteroidota</taxon>
        <taxon>Flavobacteriia</taxon>
        <taxon>Flavobacteriales</taxon>
        <taxon>Salibacteraceae</taxon>
        <taxon>Salibacter</taxon>
    </lineage>
</organism>
<dbReference type="RefSeq" id="WP_151167979.1">
    <property type="nucleotide sequence ID" value="NZ_WACR01000006.1"/>
</dbReference>
<dbReference type="AlphaFoldDB" id="A0A6N6M6C7"/>
<comment type="similarity">
    <text evidence="4">Belongs to the RecO family.</text>
</comment>
<comment type="function">
    <text evidence="4">Involved in DNA repair and RecF pathway recombination.</text>
</comment>
<dbReference type="InterPro" id="IPR003717">
    <property type="entry name" value="RecO"/>
</dbReference>
<evidence type="ECO:0000256" key="2">
    <source>
        <dbReference type="ARBA" id="ARBA00023172"/>
    </source>
</evidence>
<gene>
    <name evidence="4 6" type="primary">recO</name>
    <name evidence="6" type="ORF">F3059_07905</name>
</gene>
<name>A0A6N6M6C7_9FLAO</name>
<evidence type="ECO:0000256" key="1">
    <source>
        <dbReference type="ARBA" id="ARBA00022763"/>
    </source>
</evidence>
<dbReference type="Pfam" id="PF11967">
    <property type="entry name" value="RecO_N"/>
    <property type="match status" value="1"/>
</dbReference>
<dbReference type="NCBIfam" id="TIGR00613">
    <property type="entry name" value="reco"/>
    <property type="match status" value="1"/>
</dbReference>
<evidence type="ECO:0000313" key="7">
    <source>
        <dbReference type="Proteomes" id="UP000435357"/>
    </source>
</evidence>
<reference evidence="6 7" key="1">
    <citation type="submission" date="2019-09" db="EMBL/GenBank/DDBJ databases">
        <title>Genomes of Cryomorphaceae.</title>
        <authorList>
            <person name="Bowman J.P."/>
        </authorList>
    </citation>
    <scope>NUCLEOTIDE SEQUENCE [LARGE SCALE GENOMIC DNA]</scope>
    <source>
        <strain evidence="6 7">KCTC 52047</strain>
    </source>
</reference>
<dbReference type="InterPro" id="IPR012340">
    <property type="entry name" value="NA-bd_OB-fold"/>
</dbReference>
<protein>
    <recommendedName>
        <fullName evidence="4">DNA repair protein RecO</fullName>
    </recommendedName>
    <alternativeName>
        <fullName evidence="4">Recombination protein O</fullName>
    </alternativeName>
</protein>
<evidence type="ECO:0000256" key="4">
    <source>
        <dbReference type="HAMAP-Rule" id="MF_00201"/>
    </source>
</evidence>
<dbReference type="Pfam" id="PF02565">
    <property type="entry name" value="RecO_C"/>
    <property type="match status" value="1"/>
</dbReference>
<keyword evidence="1 4" id="KW-0227">DNA damage</keyword>
<keyword evidence="3 4" id="KW-0234">DNA repair</keyword>
<dbReference type="Gene3D" id="2.40.50.140">
    <property type="entry name" value="Nucleic acid-binding proteins"/>
    <property type="match status" value="1"/>
</dbReference>
<dbReference type="GO" id="GO:0043590">
    <property type="term" value="C:bacterial nucleoid"/>
    <property type="evidence" value="ECO:0007669"/>
    <property type="project" value="TreeGrafter"/>
</dbReference>
<dbReference type="InterPro" id="IPR022572">
    <property type="entry name" value="DNA_rep/recomb_RecO_N"/>
</dbReference>
<evidence type="ECO:0000256" key="3">
    <source>
        <dbReference type="ARBA" id="ARBA00023204"/>
    </source>
</evidence>
<keyword evidence="2 4" id="KW-0233">DNA recombination</keyword>
<dbReference type="SUPFAM" id="SSF50249">
    <property type="entry name" value="Nucleic acid-binding proteins"/>
    <property type="match status" value="1"/>
</dbReference>
<dbReference type="PANTHER" id="PTHR33991:SF1">
    <property type="entry name" value="DNA REPAIR PROTEIN RECO"/>
    <property type="match status" value="1"/>
</dbReference>
<dbReference type="Proteomes" id="UP000435357">
    <property type="component" value="Unassembled WGS sequence"/>
</dbReference>
<keyword evidence="7" id="KW-1185">Reference proteome</keyword>